<dbReference type="OrthoDB" id="419768at2759"/>
<dbReference type="PRINTS" id="PR00360">
    <property type="entry name" value="C2DOMAIN"/>
</dbReference>
<evidence type="ECO:0000313" key="3">
    <source>
        <dbReference type="EMBL" id="KAG5460869.1"/>
    </source>
</evidence>
<dbReference type="SMART" id="SM00239">
    <property type="entry name" value="C2"/>
    <property type="match status" value="1"/>
</dbReference>
<dbReference type="SUPFAM" id="SSF49562">
    <property type="entry name" value="C2 domain (Calcium/lipid-binding domain, CaLB)"/>
    <property type="match status" value="1"/>
</dbReference>
<dbReference type="GO" id="GO:0010828">
    <property type="term" value="P:positive regulation of D-glucose transmembrane transport"/>
    <property type="evidence" value="ECO:0007669"/>
    <property type="project" value="TreeGrafter"/>
</dbReference>
<keyword evidence="4" id="KW-1185">Reference proteome</keyword>
<evidence type="ECO:0000259" key="2">
    <source>
        <dbReference type="PROSITE" id="PS50004"/>
    </source>
</evidence>
<feature type="region of interest" description="Disordered" evidence="1">
    <location>
        <begin position="262"/>
        <end position="334"/>
    </location>
</feature>
<dbReference type="Pfam" id="PF00168">
    <property type="entry name" value="C2"/>
    <property type="match status" value="1"/>
</dbReference>
<feature type="region of interest" description="Disordered" evidence="1">
    <location>
        <begin position="466"/>
        <end position="510"/>
    </location>
</feature>
<evidence type="ECO:0000256" key="1">
    <source>
        <dbReference type="SAM" id="MobiDB-lite"/>
    </source>
</evidence>
<dbReference type="GO" id="GO:0090314">
    <property type="term" value="P:positive regulation of protein targeting to membrane"/>
    <property type="evidence" value="ECO:0007669"/>
    <property type="project" value="TreeGrafter"/>
</dbReference>
<dbReference type="GO" id="GO:0005886">
    <property type="term" value="C:plasma membrane"/>
    <property type="evidence" value="ECO:0007669"/>
    <property type="project" value="TreeGrafter"/>
</dbReference>
<gene>
    <name evidence="3" type="ORF">BJ554DRAFT_7033</name>
</gene>
<dbReference type="Pfam" id="PF23025">
    <property type="entry name" value="YbjQ_2"/>
    <property type="match status" value="2"/>
</dbReference>
<dbReference type="InterPro" id="IPR056431">
    <property type="entry name" value="C2CD5_YbjQ-rel_dom"/>
</dbReference>
<dbReference type="GO" id="GO:0065002">
    <property type="term" value="P:intracellular protein transmembrane transport"/>
    <property type="evidence" value="ECO:0007669"/>
    <property type="project" value="TreeGrafter"/>
</dbReference>
<dbReference type="InterPro" id="IPR000008">
    <property type="entry name" value="C2_dom"/>
</dbReference>
<feature type="non-terminal residue" evidence="3">
    <location>
        <position position="589"/>
    </location>
</feature>
<dbReference type="GO" id="GO:0005544">
    <property type="term" value="F:calcium-dependent phospholipid binding"/>
    <property type="evidence" value="ECO:0007669"/>
    <property type="project" value="InterPro"/>
</dbReference>
<proteinExistence type="predicted"/>
<organism evidence="3 4">
    <name type="scientific">Olpidium bornovanus</name>
    <dbReference type="NCBI Taxonomy" id="278681"/>
    <lineage>
        <taxon>Eukaryota</taxon>
        <taxon>Fungi</taxon>
        <taxon>Fungi incertae sedis</taxon>
        <taxon>Olpidiomycota</taxon>
        <taxon>Olpidiomycotina</taxon>
        <taxon>Olpidiomycetes</taxon>
        <taxon>Olpidiales</taxon>
        <taxon>Olpidiaceae</taxon>
        <taxon>Olpidium</taxon>
    </lineage>
</organism>
<evidence type="ECO:0000313" key="4">
    <source>
        <dbReference type="Proteomes" id="UP000673691"/>
    </source>
</evidence>
<name>A0A8H8DJI8_9FUNG</name>
<dbReference type="PANTHER" id="PTHR37412:SF2">
    <property type="entry name" value="C2 DOMAIN-CONTAINING PROTEIN 5"/>
    <property type="match status" value="1"/>
</dbReference>
<dbReference type="AlphaFoldDB" id="A0A8H8DJI8"/>
<sequence length="589" mass="63964">MDRQSELTDAYVEIRFADFDTQRSSICRKTLNPVWNEDFRFEISSDADLQNEPLEFKILDYDAITANDAVGTVVLDLNPLLAWDSAGQICGWVPIYDTLRGVRGQLHIQVKLQFFGDVNPFKESSAGVQFFAVPVIPEAVQVTSMHGFVDELIKDDDPEYHWSDVRLPGSDLIPGIFDSGALCCARFVTTPRSSNEARQRLLFRLSGQLRRLIGKKALELGGNAVVGYRQFFDLESEERSITARAIGTAVYIHRVGTGGLAETARSGASSPMYPKTPSGQRESLKDIKSGTEQPSEGNAAADVGNGMENLRSRRSSVSSEDSDTRSRGGAGGGASTIAGVQSIHHYMSVEPQIFTLHSMPPFALLSLGGIVTARSVKLIDNDDAEVRDAWWAELRGEIRSHARALGCPHVVGYSETTTINDELCVLSALGTAAVVDMQAFVSPVPGLATTNTENVKALSLSISLTKSTPNMHEQPDAASAGGLGGQGSHGPSAQQIPRTPSTHRPSYSSSLKDNFSVMELLGAKARPRKKYSKCRLCHIPYSRRAAPFPMSFVRCASCRKKYVPEIMIATIEPPPGVQTVGTGLYIEAH</sequence>
<dbReference type="GO" id="GO:0031340">
    <property type="term" value="P:positive regulation of vesicle fusion"/>
    <property type="evidence" value="ECO:0007669"/>
    <property type="project" value="TreeGrafter"/>
</dbReference>
<dbReference type="GO" id="GO:0005509">
    <property type="term" value="F:calcium ion binding"/>
    <property type="evidence" value="ECO:0007669"/>
    <property type="project" value="TreeGrafter"/>
</dbReference>
<accession>A0A8H8DJI8</accession>
<dbReference type="Proteomes" id="UP000673691">
    <property type="component" value="Unassembled WGS sequence"/>
</dbReference>
<dbReference type="PROSITE" id="PS50004">
    <property type="entry name" value="C2"/>
    <property type="match status" value="1"/>
</dbReference>
<protein>
    <recommendedName>
        <fullName evidence="2">C2 domain-containing protein</fullName>
    </recommendedName>
</protein>
<feature type="compositionally biased region" description="Polar residues" evidence="1">
    <location>
        <begin position="494"/>
        <end position="510"/>
    </location>
</feature>
<dbReference type="Gene3D" id="2.60.40.150">
    <property type="entry name" value="C2 domain"/>
    <property type="match status" value="1"/>
</dbReference>
<dbReference type="GO" id="GO:0072659">
    <property type="term" value="P:protein localization to plasma membrane"/>
    <property type="evidence" value="ECO:0007669"/>
    <property type="project" value="TreeGrafter"/>
</dbReference>
<dbReference type="EMBL" id="JAEFCI010004573">
    <property type="protein sequence ID" value="KAG5460869.1"/>
    <property type="molecule type" value="Genomic_DNA"/>
</dbReference>
<dbReference type="PANTHER" id="PTHR37412">
    <property type="entry name" value="C2 DOMAIN-CONTAINING PROTEIN 5"/>
    <property type="match status" value="1"/>
</dbReference>
<comment type="caution">
    <text evidence="3">The sequence shown here is derived from an EMBL/GenBank/DDBJ whole genome shotgun (WGS) entry which is preliminary data.</text>
</comment>
<reference evidence="3 4" key="1">
    <citation type="journal article" name="Sci. Rep.">
        <title>Genome-scale phylogenetic analyses confirm Olpidium as the closest living zoosporic fungus to the non-flagellated, terrestrial fungi.</title>
        <authorList>
            <person name="Chang Y."/>
            <person name="Rochon D."/>
            <person name="Sekimoto S."/>
            <person name="Wang Y."/>
            <person name="Chovatia M."/>
            <person name="Sandor L."/>
            <person name="Salamov A."/>
            <person name="Grigoriev I.V."/>
            <person name="Stajich J.E."/>
            <person name="Spatafora J.W."/>
        </authorList>
    </citation>
    <scope>NUCLEOTIDE SEQUENCE [LARGE SCALE GENOMIC DNA]</scope>
    <source>
        <strain evidence="3">S191</strain>
    </source>
</reference>
<dbReference type="InterPro" id="IPR038983">
    <property type="entry name" value="C2CD5"/>
</dbReference>
<feature type="domain" description="C2" evidence="2">
    <location>
        <begin position="1"/>
        <end position="93"/>
    </location>
</feature>
<dbReference type="InterPro" id="IPR035892">
    <property type="entry name" value="C2_domain_sf"/>
</dbReference>